<dbReference type="EMBL" id="MN738808">
    <property type="protein sequence ID" value="QHS84388.1"/>
    <property type="molecule type" value="Genomic_DNA"/>
</dbReference>
<organism evidence="2">
    <name type="scientific">viral metagenome</name>
    <dbReference type="NCBI Taxonomy" id="1070528"/>
    <lineage>
        <taxon>unclassified sequences</taxon>
        <taxon>metagenomes</taxon>
        <taxon>organismal metagenomes</taxon>
    </lineage>
</organism>
<evidence type="ECO:0000313" key="2">
    <source>
        <dbReference type="EMBL" id="QHS84388.1"/>
    </source>
</evidence>
<dbReference type="PANTHER" id="PTHR46390:SF1">
    <property type="entry name" value="MANNOSE-1-PHOSPHATE GUANYLYLTRANSFERASE"/>
    <property type="match status" value="1"/>
</dbReference>
<dbReference type="GO" id="GO:0004475">
    <property type="term" value="F:mannose-1-phosphate guanylyltransferase (GTP) activity"/>
    <property type="evidence" value="ECO:0007669"/>
    <property type="project" value="TreeGrafter"/>
</dbReference>
<reference evidence="2" key="1">
    <citation type="journal article" date="2020" name="Nature">
        <title>Giant virus diversity and host interactions through global metagenomics.</title>
        <authorList>
            <person name="Schulz F."/>
            <person name="Roux S."/>
            <person name="Paez-Espino D."/>
            <person name="Jungbluth S."/>
            <person name="Walsh D.A."/>
            <person name="Denef V.J."/>
            <person name="McMahon K.D."/>
            <person name="Konstantinidis K.T."/>
            <person name="Eloe-Fadrosh E.A."/>
            <person name="Kyrpides N.C."/>
            <person name="Woyke T."/>
        </authorList>
    </citation>
    <scope>NUCLEOTIDE SEQUENCE</scope>
    <source>
        <strain evidence="2">GVMAG-S-ERX556022-25</strain>
    </source>
</reference>
<dbReference type="AlphaFoldDB" id="A0A6C0AXB4"/>
<dbReference type="GO" id="GO:0009298">
    <property type="term" value="P:GDP-mannose biosynthetic process"/>
    <property type="evidence" value="ECO:0007669"/>
    <property type="project" value="TreeGrafter"/>
</dbReference>
<protein>
    <recommendedName>
        <fullName evidence="1">Mannose-6-phosphate isomerase type II C-terminal domain-containing protein</fullName>
    </recommendedName>
</protein>
<dbReference type="CDD" id="cd02213">
    <property type="entry name" value="cupin_PMI_typeII_C"/>
    <property type="match status" value="1"/>
</dbReference>
<accession>A0A6C0AXB4</accession>
<dbReference type="Gene3D" id="2.60.120.10">
    <property type="entry name" value="Jelly Rolls"/>
    <property type="match status" value="1"/>
</dbReference>
<dbReference type="Pfam" id="PF01050">
    <property type="entry name" value="MannoseP_isomer"/>
    <property type="match status" value="1"/>
</dbReference>
<dbReference type="InterPro" id="IPR051161">
    <property type="entry name" value="Mannose-6P_isomerase_type2"/>
</dbReference>
<feature type="domain" description="Mannose-6-phosphate isomerase type II C-terminal" evidence="1">
    <location>
        <begin position="4"/>
        <end position="114"/>
    </location>
</feature>
<dbReference type="GO" id="GO:0005976">
    <property type="term" value="P:polysaccharide metabolic process"/>
    <property type="evidence" value="ECO:0007669"/>
    <property type="project" value="InterPro"/>
</dbReference>
<sequence length="119" mass="13828">MQNLNEEVIRPWGSYYNIQGDNNSGYKVKKLIISTGKRISLQSHKKRSEHWIIIKGTAKIRLGDDYHILNKNQSIYVPCGVLHRIENIGNENVEIIEVQVGSYLGEDDIERFHDDFDRT</sequence>
<dbReference type="InterPro" id="IPR011051">
    <property type="entry name" value="RmlC_Cupin_sf"/>
</dbReference>
<proteinExistence type="predicted"/>
<dbReference type="InterPro" id="IPR001538">
    <property type="entry name" value="Man6P_isomerase-2_C"/>
</dbReference>
<dbReference type="SUPFAM" id="SSF51182">
    <property type="entry name" value="RmlC-like cupins"/>
    <property type="match status" value="1"/>
</dbReference>
<dbReference type="PANTHER" id="PTHR46390">
    <property type="entry name" value="MANNOSE-1-PHOSPHATE GUANYLYLTRANSFERASE"/>
    <property type="match status" value="1"/>
</dbReference>
<evidence type="ECO:0000259" key="1">
    <source>
        <dbReference type="Pfam" id="PF01050"/>
    </source>
</evidence>
<name>A0A6C0AXB4_9ZZZZ</name>
<dbReference type="InterPro" id="IPR014710">
    <property type="entry name" value="RmlC-like_jellyroll"/>
</dbReference>